<dbReference type="AlphaFoldDB" id="A0A2H0UKF1"/>
<evidence type="ECO:0000256" key="4">
    <source>
        <dbReference type="ARBA" id="ARBA00022563"/>
    </source>
</evidence>
<dbReference type="InterPro" id="IPR017925">
    <property type="entry name" value="DHFR_CS"/>
</dbReference>
<comment type="similarity">
    <text evidence="2 7 8">Belongs to the dihydrofolate reductase family.</text>
</comment>
<evidence type="ECO:0000256" key="8">
    <source>
        <dbReference type="RuleBase" id="RU004474"/>
    </source>
</evidence>
<dbReference type="InterPro" id="IPR024072">
    <property type="entry name" value="DHFR-like_dom_sf"/>
</dbReference>
<evidence type="ECO:0000256" key="9">
    <source>
        <dbReference type="SAM" id="MobiDB-lite"/>
    </source>
</evidence>
<comment type="pathway">
    <text evidence="1 7">Cofactor biosynthesis; tetrahydrofolate biosynthesis; 5,6,7,8-tetrahydrofolate from 7,8-dihydrofolate: step 1/1.</text>
</comment>
<feature type="domain" description="DHFR" evidence="10">
    <location>
        <begin position="1"/>
        <end position="185"/>
    </location>
</feature>
<accession>A0A2H0UKF1</accession>
<organism evidence="11 12">
    <name type="scientific">Candidatus Harrisonbacteria bacterium CG10_big_fil_rev_8_21_14_0_10_49_15</name>
    <dbReference type="NCBI Taxonomy" id="1974587"/>
    <lineage>
        <taxon>Bacteria</taxon>
        <taxon>Candidatus Harrisoniibacteriota</taxon>
    </lineage>
</organism>
<comment type="caution">
    <text evidence="11">The sequence shown here is derived from an EMBL/GenBank/DDBJ whole genome shotgun (WGS) entry which is preliminary data.</text>
</comment>
<evidence type="ECO:0000256" key="6">
    <source>
        <dbReference type="ARBA" id="ARBA00023002"/>
    </source>
</evidence>
<dbReference type="GO" id="GO:0046655">
    <property type="term" value="P:folic acid metabolic process"/>
    <property type="evidence" value="ECO:0007669"/>
    <property type="project" value="TreeGrafter"/>
</dbReference>
<dbReference type="SUPFAM" id="SSF53597">
    <property type="entry name" value="Dihydrofolate reductase-like"/>
    <property type="match status" value="1"/>
</dbReference>
<dbReference type="EMBL" id="PFBD01000023">
    <property type="protein sequence ID" value="PIR86888.1"/>
    <property type="molecule type" value="Genomic_DNA"/>
</dbReference>
<dbReference type="GO" id="GO:0006730">
    <property type="term" value="P:one-carbon metabolic process"/>
    <property type="evidence" value="ECO:0007669"/>
    <property type="project" value="UniProtKB-KW"/>
</dbReference>
<dbReference type="InterPro" id="IPR012259">
    <property type="entry name" value="DHFR"/>
</dbReference>
<proteinExistence type="inferred from homology"/>
<dbReference type="GO" id="GO:0004146">
    <property type="term" value="F:dihydrofolate reductase activity"/>
    <property type="evidence" value="ECO:0007669"/>
    <property type="project" value="UniProtKB-EC"/>
</dbReference>
<evidence type="ECO:0000259" key="10">
    <source>
        <dbReference type="PROSITE" id="PS51330"/>
    </source>
</evidence>
<evidence type="ECO:0000256" key="3">
    <source>
        <dbReference type="ARBA" id="ARBA00012856"/>
    </source>
</evidence>
<dbReference type="PANTHER" id="PTHR48069">
    <property type="entry name" value="DIHYDROFOLATE REDUCTASE"/>
    <property type="match status" value="1"/>
</dbReference>
<dbReference type="UniPathway" id="UPA00077">
    <property type="reaction ID" value="UER00158"/>
</dbReference>
<keyword evidence="6 7" id="KW-0560">Oxidoreductase</keyword>
<keyword evidence="4 7" id="KW-0554">One-carbon metabolism</keyword>
<dbReference type="CDD" id="cd00209">
    <property type="entry name" value="DHFR"/>
    <property type="match status" value="1"/>
</dbReference>
<dbReference type="GO" id="GO:0005829">
    <property type="term" value="C:cytosol"/>
    <property type="evidence" value="ECO:0007669"/>
    <property type="project" value="TreeGrafter"/>
</dbReference>
<comment type="function">
    <text evidence="7">Key enzyme in folate metabolism. Catalyzes an essential reaction for de novo glycine and purine synthesis, and for DNA precursor synthesis.</text>
</comment>
<dbReference type="PRINTS" id="PR00070">
    <property type="entry name" value="DHFR"/>
</dbReference>
<dbReference type="GO" id="GO:0046654">
    <property type="term" value="P:tetrahydrofolate biosynthetic process"/>
    <property type="evidence" value="ECO:0007669"/>
    <property type="project" value="UniProtKB-UniPathway"/>
</dbReference>
<evidence type="ECO:0000256" key="2">
    <source>
        <dbReference type="ARBA" id="ARBA00009539"/>
    </source>
</evidence>
<dbReference type="PROSITE" id="PS00075">
    <property type="entry name" value="DHFR_1"/>
    <property type="match status" value="1"/>
</dbReference>
<dbReference type="Proteomes" id="UP000229526">
    <property type="component" value="Unassembled WGS sequence"/>
</dbReference>
<feature type="region of interest" description="Disordered" evidence="9">
    <location>
        <begin position="68"/>
        <end position="90"/>
    </location>
</feature>
<comment type="catalytic activity">
    <reaction evidence="7">
        <text>(6S)-5,6,7,8-tetrahydrofolate + NADP(+) = 7,8-dihydrofolate + NADPH + H(+)</text>
        <dbReference type="Rhea" id="RHEA:15009"/>
        <dbReference type="ChEBI" id="CHEBI:15378"/>
        <dbReference type="ChEBI" id="CHEBI:57451"/>
        <dbReference type="ChEBI" id="CHEBI:57453"/>
        <dbReference type="ChEBI" id="CHEBI:57783"/>
        <dbReference type="ChEBI" id="CHEBI:58349"/>
        <dbReference type="EC" id="1.5.1.3"/>
    </reaction>
</comment>
<dbReference type="InterPro" id="IPR001796">
    <property type="entry name" value="DHFR_dom"/>
</dbReference>
<dbReference type="GO" id="GO:0046452">
    <property type="term" value="P:dihydrofolate metabolic process"/>
    <property type="evidence" value="ECO:0007669"/>
    <property type="project" value="TreeGrafter"/>
</dbReference>
<reference evidence="12" key="1">
    <citation type="submission" date="2017-09" db="EMBL/GenBank/DDBJ databases">
        <title>Depth-based differentiation of microbial function through sediment-hosted aquifers and enrichment of novel symbionts in the deep terrestrial subsurface.</title>
        <authorList>
            <person name="Probst A.J."/>
            <person name="Ladd B."/>
            <person name="Jarett J.K."/>
            <person name="Geller-Mcgrath D.E."/>
            <person name="Sieber C.M.K."/>
            <person name="Emerson J.B."/>
            <person name="Anantharaman K."/>
            <person name="Thomas B.C."/>
            <person name="Malmstrom R."/>
            <person name="Stieglmeier M."/>
            <person name="Klingl A."/>
            <person name="Woyke T."/>
            <person name="Ryan C.M."/>
            <person name="Banfield J.F."/>
        </authorList>
    </citation>
    <scope>NUCLEOTIDE SEQUENCE [LARGE SCALE GENOMIC DNA]</scope>
</reference>
<name>A0A2H0UKF1_9BACT</name>
<sequence length="185" mass="20977">MLILVAALAENNAIGKENDLPWYLPEDLKHFKKITSGKTVLMGRKTFESIVARLGKPLPNRTNIVITRQQNYTPGHPERSEGSRDSLPAGRQVRYVPQNDGWDSVEVYPSVEDAVKAHPDEDIYGIGGGQIFDQTICDAGRMYLTHVHQNVEGADAFFPEIKTDEWRETEREDHEGYSFVTYERA</sequence>
<gene>
    <name evidence="11" type="ORF">COU11_03480</name>
</gene>
<dbReference type="PIRSF" id="PIRSF000194">
    <property type="entry name" value="DHFR"/>
    <property type="match status" value="1"/>
</dbReference>
<dbReference type="PANTHER" id="PTHR48069:SF3">
    <property type="entry name" value="DIHYDROFOLATE REDUCTASE"/>
    <property type="match status" value="1"/>
</dbReference>
<dbReference type="EC" id="1.5.1.3" evidence="3 7"/>
<protein>
    <recommendedName>
        <fullName evidence="3 7">Dihydrofolate reductase</fullName>
        <ecNumber evidence="3 7">1.5.1.3</ecNumber>
    </recommendedName>
</protein>
<evidence type="ECO:0000256" key="7">
    <source>
        <dbReference type="PIRNR" id="PIRNR000194"/>
    </source>
</evidence>
<evidence type="ECO:0000313" key="11">
    <source>
        <dbReference type="EMBL" id="PIR86888.1"/>
    </source>
</evidence>
<evidence type="ECO:0000256" key="1">
    <source>
        <dbReference type="ARBA" id="ARBA00004903"/>
    </source>
</evidence>
<dbReference type="PROSITE" id="PS51330">
    <property type="entry name" value="DHFR_2"/>
    <property type="match status" value="1"/>
</dbReference>
<dbReference type="Gene3D" id="3.40.430.10">
    <property type="entry name" value="Dihydrofolate Reductase, subunit A"/>
    <property type="match status" value="1"/>
</dbReference>
<evidence type="ECO:0000313" key="12">
    <source>
        <dbReference type="Proteomes" id="UP000229526"/>
    </source>
</evidence>
<dbReference type="Pfam" id="PF00186">
    <property type="entry name" value="DHFR_1"/>
    <property type="match status" value="1"/>
</dbReference>
<evidence type="ECO:0000256" key="5">
    <source>
        <dbReference type="ARBA" id="ARBA00022857"/>
    </source>
</evidence>
<dbReference type="GO" id="GO:0050661">
    <property type="term" value="F:NADP binding"/>
    <property type="evidence" value="ECO:0007669"/>
    <property type="project" value="InterPro"/>
</dbReference>
<keyword evidence="5 7" id="KW-0521">NADP</keyword>